<accession>A0ABR2N4G8</accession>
<reference evidence="1 2" key="1">
    <citation type="journal article" date="2022" name="Nat. Plants">
        <title>Genomes of leafy and leafless Platanthera orchids illuminate the evolution of mycoheterotrophy.</title>
        <authorList>
            <person name="Li M.H."/>
            <person name="Liu K.W."/>
            <person name="Li Z."/>
            <person name="Lu H.C."/>
            <person name="Ye Q.L."/>
            <person name="Zhang D."/>
            <person name="Wang J.Y."/>
            <person name="Li Y.F."/>
            <person name="Zhong Z.M."/>
            <person name="Liu X."/>
            <person name="Yu X."/>
            <person name="Liu D.K."/>
            <person name="Tu X.D."/>
            <person name="Liu B."/>
            <person name="Hao Y."/>
            <person name="Liao X.Y."/>
            <person name="Jiang Y.T."/>
            <person name="Sun W.H."/>
            <person name="Chen J."/>
            <person name="Chen Y.Q."/>
            <person name="Ai Y."/>
            <person name="Zhai J.W."/>
            <person name="Wu S.S."/>
            <person name="Zhou Z."/>
            <person name="Hsiao Y.Y."/>
            <person name="Wu W.L."/>
            <person name="Chen Y.Y."/>
            <person name="Lin Y.F."/>
            <person name="Hsu J.L."/>
            <person name="Li C.Y."/>
            <person name="Wang Z.W."/>
            <person name="Zhao X."/>
            <person name="Zhong W.Y."/>
            <person name="Ma X.K."/>
            <person name="Ma L."/>
            <person name="Huang J."/>
            <person name="Chen G.Z."/>
            <person name="Huang M.Z."/>
            <person name="Huang L."/>
            <person name="Peng D.H."/>
            <person name="Luo Y.B."/>
            <person name="Zou S.Q."/>
            <person name="Chen S.P."/>
            <person name="Lan S."/>
            <person name="Tsai W.C."/>
            <person name="Van de Peer Y."/>
            <person name="Liu Z.J."/>
        </authorList>
    </citation>
    <scope>NUCLEOTIDE SEQUENCE [LARGE SCALE GENOMIC DNA]</scope>
    <source>
        <strain evidence="1">Lor288</strain>
    </source>
</reference>
<organism evidence="1 2">
    <name type="scientific">Platanthera guangdongensis</name>
    <dbReference type="NCBI Taxonomy" id="2320717"/>
    <lineage>
        <taxon>Eukaryota</taxon>
        <taxon>Viridiplantae</taxon>
        <taxon>Streptophyta</taxon>
        <taxon>Embryophyta</taxon>
        <taxon>Tracheophyta</taxon>
        <taxon>Spermatophyta</taxon>
        <taxon>Magnoliopsida</taxon>
        <taxon>Liliopsida</taxon>
        <taxon>Asparagales</taxon>
        <taxon>Orchidaceae</taxon>
        <taxon>Orchidoideae</taxon>
        <taxon>Orchideae</taxon>
        <taxon>Orchidinae</taxon>
        <taxon>Platanthera</taxon>
    </lineage>
</organism>
<name>A0ABR2N4G8_9ASPA</name>
<dbReference type="Pfam" id="PF07891">
    <property type="entry name" value="DUF1666"/>
    <property type="match status" value="1"/>
</dbReference>
<sequence length="519" mass="61554">MCSFWPENNFNGYIEEAKGMNNQVQESFFQLLEECNFDGHEDIRYFSTEDFQRSNDENILGLAQLEKQIFEEKRFNFVCSDTSSVGEKGDSFIMEVLSGFDSDIGENEDKKQLPKLEEEGEERTKETCSYVMDEEELDEMWEHQDLIEQLKMELRKVRAVGLPTIMEESENSKEFEDSKTLKINDNSLHENLMDDLHKFYKCYDDRMKIFDSLNYQKMYATGFLHLNDPLELRKTLRPMFSTIIYHVSRNFLPICIKKSGHDPSEKFIKKLRCDLETIYVGQTCLSWEYLRWQYEKLHELSDFDSVINHLYNNVAAEFQQFKVTLQRFVENEPFQGPRIANYAKQRCILRNFLQSPVIKEDSLIDEVGRRKYEDVITREKLEEIMEEAMRVLWEFVRAETYETPRCLKGLVLESLVELLDPSDHEFMVDIRASLQKKEKKLKDLLKAGNCFVKKFKKRQEHRSCQELFFSQVDLKLVSRVLNLSMITSDQLIWCHKKLSKISFSGRKLHREPSILLFPC</sequence>
<dbReference type="PANTHER" id="PTHR46741:SF2">
    <property type="entry name" value="RIBOSOMAL PROTEIN L34AE"/>
    <property type="match status" value="1"/>
</dbReference>
<keyword evidence="2" id="KW-1185">Reference proteome</keyword>
<comment type="caution">
    <text evidence="1">The sequence shown here is derived from an EMBL/GenBank/DDBJ whole genome shotgun (WGS) entry which is preliminary data.</text>
</comment>
<dbReference type="InterPro" id="IPR012870">
    <property type="entry name" value="DUF1666"/>
</dbReference>
<dbReference type="Proteomes" id="UP001412067">
    <property type="component" value="Unassembled WGS sequence"/>
</dbReference>
<evidence type="ECO:0000313" key="2">
    <source>
        <dbReference type="Proteomes" id="UP001412067"/>
    </source>
</evidence>
<protein>
    <submittedName>
        <fullName evidence="1">Uncharacterized protein</fullName>
    </submittedName>
</protein>
<dbReference type="EMBL" id="JBBWWR010000001">
    <property type="protein sequence ID" value="KAK8971011.1"/>
    <property type="molecule type" value="Genomic_DNA"/>
</dbReference>
<proteinExistence type="predicted"/>
<gene>
    <name evidence="1" type="ORF">KSP40_PGU010438</name>
</gene>
<evidence type="ECO:0000313" key="1">
    <source>
        <dbReference type="EMBL" id="KAK8971011.1"/>
    </source>
</evidence>
<dbReference type="PANTHER" id="PTHR46741">
    <property type="entry name" value="OS09G0413600 PROTEIN"/>
    <property type="match status" value="1"/>
</dbReference>